<feature type="region of interest" description="Disordered" evidence="1">
    <location>
        <begin position="42"/>
        <end position="61"/>
    </location>
</feature>
<accession>A0A8S5RFD5</accession>
<protein>
    <submittedName>
        <fullName evidence="2">Uncharacterized protein</fullName>
    </submittedName>
</protein>
<name>A0A8S5RFD5_9VIRU</name>
<sequence length="61" mass="7553">MKKAQHKKTRNGKAWDFEWQLAECRWYGLIANSKRKKWIKDSLTRNYRRKQKQEKPDADEE</sequence>
<evidence type="ECO:0000313" key="2">
    <source>
        <dbReference type="EMBL" id="DAE29834.1"/>
    </source>
</evidence>
<proteinExistence type="predicted"/>
<evidence type="ECO:0000256" key="1">
    <source>
        <dbReference type="SAM" id="MobiDB-lite"/>
    </source>
</evidence>
<dbReference type="EMBL" id="BK059100">
    <property type="protein sequence ID" value="DAE29834.1"/>
    <property type="molecule type" value="Genomic_DNA"/>
</dbReference>
<reference evidence="2" key="1">
    <citation type="journal article" date="2021" name="Proc. Natl. Acad. Sci. U.S.A.">
        <title>A Catalog of Tens of Thousands of Viruses from Human Metagenomes Reveals Hidden Associations with Chronic Diseases.</title>
        <authorList>
            <person name="Tisza M.J."/>
            <person name="Buck C.B."/>
        </authorList>
    </citation>
    <scope>NUCLEOTIDE SEQUENCE</scope>
    <source>
        <strain evidence="2">CtqEG8</strain>
    </source>
</reference>
<organism evidence="2">
    <name type="scientific">virus sp. ctqEG8</name>
    <dbReference type="NCBI Taxonomy" id="2827998"/>
    <lineage>
        <taxon>Viruses</taxon>
    </lineage>
</organism>